<dbReference type="EMBL" id="VSSQ01009677">
    <property type="protein sequence ID" value="MPM42297.1"/>
    <property type="molecule type" value="Genomic_DNA"/>
</dbReference>
<organism evidence="1">
    <name type="scientific">bioreactor metagenome</name>
    <dbReference type="NCBI Taxonomy" id="1076179"/>
    <lineage>
        <taxon>unclassified sequences</taxon>
        <taxon>metagenomes</taxon>
        <taxon>ecological metagenomes</taxon>
    </lineage>
</organism>
<sequence>MTLLDSLVNEDAGGNGYVERLDGAQHGDFHPFVAQGQVVVRHTGVFGSHDDAQRTGVIGLGVFVITFFGGCHNAEAAVFEVLQGGAQALFPAYRQGVKGSGGGFHGIGVDRYAATGGDDDGIYTGTLARTGNGTEVAHIGNAVEHHEERVLAFFVKEGHQLFGFLVGHRRNEGDNALVVLAGDAVDAFNRYALNGN</sequence>
<proteinExistence type="predicted"/>
<gene>
    <name evidence="1" type="ORF">SDC9_88962</name>
</gene>
<accession>A0A644ZNJ4</accession>
<protein>
    <submittedName>
        <fullName evidence="1">Uncharacterized protein</fullName>
    </submittedName>
</protein>
<evidence type="ECO:0000313" key="1">
    <source>
        <dbReference type="EMBL" id="MPM42297.1"/>
    </source>
</evidence>
<reference evidence="1" key="1">
    <citation type="submission" date="2019-08" db="EMBL/GenBank/DDBJ databases">
        <authorList>
            <person name="Kucharzyk K."/>
            <person name="Murdoch R.W."/>
            <person name="Higgins S."/>
            <person name="Loffler F."/>
        </authorList>
    </citation>
    <scope>NUCLEOTIDE SEQUENCE</scope>
</reference>
<comment type="caution">
    <text evidence="1">The sequence shown here is derived from an EMBL/GenBank/DDBJ whole genome shotgun (WGS) entry which is preliminary data.</text>
</comment>
<name>A0A644ZNJ4_9ZZZZ</name>
<dbReference type="AlphaFoldDB" id="A0A644ZNJ4"/>